<organism evidence="1 2">
    <name type="scientific">Candidatus Kryptonium thompsonii</name>
    <dbReference type="NCBI Taxonomy" id="1633631"/>
    <lineage>
        <taxon>Bacteria</taxon>
        <taxon>Pseudomonadati</taxon>
        <taxon>Candidatus Kryptoniota</taxon>
        <taxon>Candidatus Kryptonium</taxon>
    </lineage>
</organism>
<accession>A0A0P1M9I4</accession>
<dbReference type="AlphaFoldDB" id="A0A0P1LJJ3"/>
<accession>A0A0P1LH05</accession>
<dbReference type="STRING" id="1633631.GCA_001442925_01195"/>
<reference evidence="2" key="1">
    <citation type="submission" date="2015-11" db="EMBL/GenBank/DDBJ databases">
        <authorList>
            <person name="Varghese N."/>
        </authorList>
    </citation>
    <scope>NUCLEOTIDE SEQUENCE [LARGE SCALE GENOMIC DNA]</scope>
</reference>
<accession>A0A0S4N200</accession>
<dbReference type="Proteomes" id="UP000182011">
    <property type="component" value="Unassembled WGS sequence"/>
</dbReference>
<protein>
    <submittedName>
        <fullName evidence="1">Uncharacterized protein</fullName>
    </submittedName>
</protein>
<dbReference type="EMBL" id="FAOP01000005">
    <property type="protein sequence ID" value="CUU05246.1"/>
    <property type="molecule type" value="Genomic_DNA"/>
</dbReference>
<evidence type="ECO:0000313" key="2">
    <source>
        <dbReference type="Proteomes" id="UP000182011"/>
    </source>
</evidence>
<sequence length="133" mass="15946">MTEQKLKEIEEIFEEIISGRFNISKVELVYDSIDLTEIFIKKLEKLNFIPKKVKDVEVELGFRVPAFYLKNREAFFGWVFWEIFTETKKRKLFGSVLKNQRGDWEIQITENENTIIYVNELNKIEIDLSTMAW</sequence>
<name>A0A0P1LJJ3_9BACT</name>
<accession>A0A0P1M768</accession>
<accession>A0A0P1P4Q4</accession>
<accession>A0A0P1LJJ3</accession>
<gene>
    <name evidence="1" type="ORF">JGI4_01200</name>
</gene>
<evidence type="ECO:0000313" key="1">
    <source>
        <dbReference type="EMBL" id="CUU05246.1"/>
    </source>
</evidence>
<accession>A0A0P1MWI5</accession>
<accession>A0A0P1L8C3</accession>
<accession>A0A0P1LAJ5</accession>
<accession>A0A0P1LY09</accession>
<accession>A0A0P1MUK5</accession>
<dbReference type="RefSeq" id="WP_047134267.1">
    <property type="nucleotide sequence ID" value="NZ_CZVJ01000002.1"/>
</dbReference>
<proteinExistence type="predicted"/>